<evidence type="ECO:0008006" key="5">
    <source>
        <dbReference type="Google" id="ProtNLM"/>
    </source>
</evidence>
<sequence>MAWGSMMVLVSCWSLARLKVAEGCGWDPAVPVEDERLGAGTKEQLLVWEDGVAELDEDEADDEEEAAAAPEAPAADIPPPLPPPPMVES</sequence>
<accession>A0A4Z2IFZ2</accession>
<evidence type="ECO:0000313" key="3">
    <source>
        <dbReference type="EMBL" id="TNN76324.1"/>
    </source>
</evidence>
<evidence type="ECO:0000256" key="1">
    <source>
        <dbReference type="SAM" id="MobiDB-lite"/>
    </source>
</evidence>
<name>A0A4Z2IFZ2_9TELE</name>
<dbReference type="Proteomes" id="UP000314294">
    <property type="component" value="Unassembled WGS sequence"/>
</dbReference>
<feature type="region of interest" description="Disordered" evidence="1">
    <location>
        <begin position="54"/>
        <end position="89"/>
    </location>
</feature>
<comment type="caution">
    <text evidence="3">The sequence shown here is derived from an EMBL/GenBank/DDBJ whole genome shotgun (WGS) entry which is preliminary data.</text>
</comment>
<feature type="compositionally biased region" description="Pro residues" evidence="1">
    <location>
        <begin position="76"/>
        <end position="89"/>
    </location>
</feature>
<protein>
    <recommendedName>
        <fullName evidence="5">Secreted protein</fullName>
    </recommendedName>
</protein>
<organism evidence="3 4">
    <name type="scientific">Liparis tanakae</name>
    <name type="common">Tanaka's snailfish</name>
    <dbReference type="NCBI Taxonomy" id="230148"/>
    <lineage>
        <taxon>Eukaryota</taxon>
        <taxon>Metazoa</taxon>
        <taxon>Chordata</taxon>
        <taxon>Craniata</taxon>
        <taxon>Vertebrata</taxon>
        <taxon>Euteleostomi</taxon>
        <taxon>Actinopterygii</taxon>
        <taxon>Neopterygii</taxon>
        <taxon>Teleostei</taxon>
        <taxon>Neoteleostei</taxon>
        <taxon>Acanthomorphata</taxon>
        <taxon>Eupercaria</taxon>
        <taxon>Perciformes</taxon>
        <taxon>Cottioidei</taxon>
        <taxon>Cottales</taxon>
        <taxon>Liparidae</taxon>
        <taxon>Liparis</taxon>
    </lineage>
</organism>
<keyword evidence="4" id="KW-1185">Reference proteome</keyword>
<feature type="chain" id="PRO_5021467687" description="Secreted protein" evidence="2">
    <location>
        <begin position="24"/>
        <end position="89"/>
    </location>
</feature>
<dbReference type="AlphaFoldDB" id="A0A4Z2IFZ2"/>
<reference evidence="3 4" key="1">
    <citation type="submission" date="2019-03" db="EMBL/GenBank/DDBJ databases">
        <title>First draft genome of Liparis tanakae, snailfish: a comprehensive survey of snailfish specific genes.</title>
        <authorList>
            <person name="Kim W."/>
            <person name="Song I."/>
            <person name="Jeong J.-H."/>
            <person name="Kim D."/>
            <person name="Kim S."/>
            <person name="Ryu S."/>
            <person name="Song J.Y."/>
            <person name="Lee S.K."/>
        </authorList>
    </citation>
    <scope>NUCLEOTIDE SEQUENCE [LARGE SCALE GENOMIC DNA]</scope>
    <source>
        <tissue evidence="3">Muscle</tissue>
    </source>
</reference>
<evidence type="ECO:0000313" key="4">
    <source>
        <dbReference type="Proteomes" id="UP000314294"/>
    </source>
</evidence>
<evidence type="ECO:0000256" key="2">
    <source>
        <dbReference type="SAM" id="SignalP"/>
    </source>
</evidence>
<feature type="compositionally biased region" description="Acidic residues" evidence="1">
    <location>
        <begin position="54"/>
        <end position="66"/>
    </location>
</feature>
<dbReference type="EMBL" id="SRLO01000094">
    <property type="protein sequence ID" value="TNN76324.1"/>
    <property type="molecule type" value="Genomic_DNA"/>
</dbReference>
<feature type="signal peptide" evidence="2">
    <location>
        <begin position="1"/>
        <end position="23"/>
    </location>
</feature>
<gene>
    <name evidence="3" type="ORF">EYF80_013403</name>
</gene>
<keyword evidence="2" id="KW-0732">Signal</keyword>
<proteinExistence type="predicted"/>